<name>A0A426DK97_9FIRM</name>
<keyword evidence="8 9" id="KW-0012">Acyltransferase</keyword>
<accession>A0A426DK97</accession>
<feature type="transmembrane region" description="Helical" evidence="10">
    <location>
        <begin position="149"/>
        <end position="170"/>
    </location>
</feature>
<comment type="caution">
    <text evidence="11">The sequence shown here is derived from an EMBL/GenBank/DDBJ whole genome shotgun (WGS) entry which is preliminary data.</text>
</comment>
<evidence type="ECO:0000256" key="4">
    <source>
        <dbReference type="ARBA" id="ARBA00022679"/>
    </source>
</evidence>
<dbReference type="PANTHER" id="PTHR13285">
    <property type="entry name" value="ACYLTRANSFERASE"/>
    <property type="match status" value="1"/>
</dbReference>
<dbReference type="InterPro" id="IPR028362">
    <property type="entry name" value="AlgI"/>
</dbReference>
<dbReference type="GO" id="GO:0005886">
    <property type="term" value="C:plasma membrane"/>
    <property type="evidence" value="ECO:0007669"/>
    <property type="project" value="UniProtKB-SubCell"/>
</dbReference>
<reference evidence="11" key="1">
    <citation type="submission" date="2018-10" db="EMBL/GenBank/DDBJ databases">
        <title>Schaedlerella arabinophila gen. nov. sp. nov., isolated from the mouse intestinal tract and comparative analysis with the genome of the closely related altered Schaedler flora strain ASF502.</title>
        <authorList>
            <person name="Miyake S."/>
            <person name="Soh M."/>
            <person name="Seedorf H."/>
        </authorList>
    </citation>
    <scope>NUCLEOTIDE SEQUENCE [LARGE SCALE GENOMIC DNA]</scope>
    <source>
        <strain evidence="11">DSM 106076</strain>
    </source>
</reference>
<dbReference type="PANTHER" id="PTHR13285:SF23">
    <property type="entry name" value="TEICHOIC ACID D-ALANYLTRANSFERASE"/>
    <property type="match status" value="1"/>
</dbReference>
<feature type="transmembrane region" description="Helical" evidence="10">
    <location>
        <begin position="30"/>
        <end position="57"/>
    </location>
</feature>
<keyword evidence="3 9" id="KW-1003">Cell membrane</keyword>
<evidence type="ECO:0000256" key="7">
    <source>
        <dbReference type="ARBA" id="ARBA00023136"/>
    </source>
</evidence>
<feature type="transmembrane region" description="Helical" evidence="10">
    <location>
        <begin position="77"/>
        <end position="98"/>
    </location>
</feature>
<evidence type="ECO:0000256" key="5">
    <source>
        <dbReference type="ARBA" id="ARBA00022692"/>
    </source>
</evidence>
<dbReference type="Proteomes" id="UP000274920">
    <property type="component" value="Unassembled WGS sequence"/>
</dbReference>
<feature type="transmembrane region" description="Helical" evidence="10">
    <location>
        <begin position="436"/>
        <end position="458"/>
    </location>
</feature>
<dbReference type="GO" id="GO:0016746">
    <property type="term" value="F:acyltransferase activity"/>
    <property type="evidence" value="ECO:0007669"/>
    <property type="project" value="UniProtKB-KW"/>
</dbReference>
<keyword evidence="4 9" id="KW-0808">Transferase</keyword>
<gene>
    <name evidence="11" type="ORF">EBB54_18190</name>
</gene>
<evidence type="ECO:0000313" key="12">
    <source>
        <dbReference type="Proteomes" id="UP000274920"/>
    </source>
</evidence>
<evidence type="ECO:0000256" key="10">
    <source>
        <dbReference type="SAM" id="Phobius"/>
    </source>
</evidence>
<proteinExistence type="inferred from homology"/>
<feature type="transmembrane region" description="Helical" evidence="10">
    <location>
        <begin position="118"/>
        <end position="137"/>
    </location>
</feature>
<dbReference type="RefSeq" id="WP_125128423.1">
    <property type="nucleotide sequence ID" value="NZ_RHJS01000002.1"/>
</dbReference>
<dbReference type="InterPro" id="IPR024194">
    <property type="entry name" value="Ac/AlaTfrase_AlgI/DltB"/>
</dbReference>
<dbReference type="Pfam" id="PF03062">
    <property type="entry name" value="MBOAT"/>
    <property type="match status" value="1"/>
</dbReference>
<evidence type="ECO:0000256" key="1">
    <source>
        <dbReference type="ARBA" id="ARBA00004651"/>
    </source>
</evidence>
<protein>
    <submittedName>
        <fullName evidence="11">MBOAT family protein</fullName>
    </submittedName>
</protein>
<evidence type="ECO:0000256" key="6">
    <source>
        <dbReference type="ARBA" id="ARBA00022989"/>
    </source>
</evidence>
<dbReference type="PIRSF" id="PIRSF016636">
    <property type="entry name" value="AlgI_DltB"/>
    <property type="match status" value="1"/>
</dbReference>
<dbReference type="EMBL" id="RHJS01000002">
    <property type="protein sequence ID" value="RRK33053.1"/>
    <property type="molecule type" value="Genomic_DNA"/>
</dbReference>
<keyword evidence="12" id="KW-1185">Reference proteome</keyword>
<dbReference type="PIRSF" id="PIRSF500217">
    <property type="entry name" value="AlgI"/>
    <property type="match status" value="1"/>
</dbReference>
<keyword evidence="5 10" id="KW-0812">Transmembrane</keyword>
<evidence type="ECO:0000256" key="3">
    <source>
        <dbReference type="ARBA" id="ARBA00022475"/>
    </source>
</evidence>
<dbReference type="GO" id="GO:0042121">
    <property type="term" value="P:alginic acid biosynthetic process"/>
    <property type="evidence" value="ECO:0007669"/>
    <property type="project" value="InterPro"/>
</dbReference>
<evidence type="ECO:0000256" key="8">
    <source>
        <dbReference type="ARBA" id="ARBA00023315"/>
    </source>
</evidence>
<comment type="similarity">
    <text evidence="2 9">Belongs to the membrane-bound acyltransferase family.</text>
</comment>
<sequence length="470" mass="53189">MIFSSIFFIFVFLPIVLILYYIVPFAGKNLVLLIASLIFYAWGEPVYVILMLLSIGINFVSGMELESHINAGNMAKAKSACIVTAVINFLILGFYKYYGFVIANLNAVLPFDIPYKELALPIGISFYTFQTMSYVIDVYRGKVKAQHDLVAFGAYVSMFPQLIAGPIVRYSDVERQLRKRTISWERFGEGSVWFLQGLGKKVLIANNIGSIYESVAALGVPQMSALTAWIGCFAYTMQIYFDFGGYSDMAVGLGKMLGFDFVRNFDYPYISKSITEFWRRWHISLSSWFKEYVYIPLGGNRGGTIKAIRNLMVVWVLTGLWHGAAWNFIFWGLYYGIILCVEKYVLGEVLERLPNAARHVYTMLLVMFGWVLFFSPSMGGALSYIGAMFGIGGKGLVDMTGFYYLKSSLMLGIIAAVGSGPFLHRKCSELLWREERYMQAAGVVMYAGIFLICTAYLVNDTYNPFLYFRF</sequence>
<dbReference type="InterPro" id="IPR004299">
    <property type="entry name" value="MBOAT_fam"/>
</dbReference>
<dbReference type="InterPro" id="IPR051085">
    <property type="entry name" value="MB_O-acyltransferase"/>
</dbReference>
<feature type="transmembrane region" description="Helical" evidence="10">
    <location>
        <begin position="311"/>
        <end position="336"/>
    </location>
</feature>
<evidence type="ECO:0000313" key="11">
    <source>
        <dbReference type="EMBL" id="RRK33053.1"/>
    </source>
</evidence>
<feature type="transmembrane region" description="Helical" evidence="10">
    <location>
        <begin position="6"/>
        <end position="23"/>
    </location>
</feature>
<evidence type="ECO:0000256" key="2">
    <source>
        <dbReference type="ARBA" id="ARBA00010323"/>
    </source>
</evidence>
<comment type="subcellular location">
    <subcellularLocation>
        <location evidence="1">Cell membrane</location>
        <topology evidence="1">Multi-pass membrane protein</topology>
    </subcellularLocation>
</comment>
<keyword evidence="7 9" id="KW-0472">Membrane</keyword>
<organism evidence="11 12">
    <name type="scientific">Schaedlerella arabinosiphila</name>
    <dbReference type="NCBI Taxonomy" id="2044587"/>
    <lineage>
        <taxon>Bacteria</taxon>
        <taxon>Bacillati</taxon>
        <taxon>Bacillota</taxon>
        <taxon>Clostridia</taxon>
        <taxon>Lachnospirales</taxon>
        <taxon>Lachnospiraceae</taxon>
        <taxon>Schaedlerella</taxon>
    </lineage>
</organism>
<keyword evidence="6 10" id="KW-1133">Transmembrane helix</keyword>
<dbReference type="AlphaFoldDB" id="A0A426DK97"/>
<evidence type="ECO:0000256" key="9">
    <source>
        <dbReference type="PIRNR" id="PIRNR016636"/>
    </source>
</evidence>
<feature type="transmembrane region" description="Helical" evidence="10">
    <location>
        <begin position="403"/>
        <end position="424"/>
    </location>
</feature>